<evidence type="ECO:0000256" key="2">
    <source>
        <dbReference type="ARBA" id="ARBA00006618"/>
    </source>
</evidence>
<comment type="caution">
    <text evidence="10">The sequence shown here is derived from an EMBL/GenBank/DDBJ whole genome shotgun (WGS) entry which is preliminary data.</text>
</comment>
<feature type="transmembrane region" description="Helical" evidence="8">
    <location>
        <begin position="517"/>
        <end position="539"/>
    </location>
</feature>
<feature type="chain" id="PRO_5041412436" description="SID1 transmembrane family member 1" evidence="9">
    <location>
        <begin position="19"/>
        <end position="753"/>
    </location>
</feature>
<dbReference type="AlphaFoldDB" id="A0AA38HSZ0"/>
<proteinExistence type="inferred from homology"/>
<dbReference type="PANTHER" id="PTHR12185">
    <property type="entry name" value="SID1 TRANSMEMBRANE FAMILY MEMEBER"/>
    <property type="match status" value="1"/>
</dbReference>
<organism evidence="10 11">
    <name type="scientific">Zophobas morio</name>
    <dbReference type="NCBI Taxonomy" id="2755281"/>
    <lineage>
        <taxon>Eukaryota</taxon>
        <taxon>Metazoa</taxon>
        <taxon>Ecdysozoa</taxon>
        <taxon>Arthropoda</taxon>
        <taxon>Hexapoda</taxon>
        <taxon>Insecta</taxon>
        <taxon>Pterygota</taxon>
        <taxon>Neoptera</taxon>
        <taxon>Endopterygota</taxon>
        <taxon>Coleoptera</taxon>
        <taxon>Polyphaga</taxon>
        <taxon>Cucujiformia</taxon>
        <taxon>Tenebrionidae</taxon>
        <taxon>Zophobas</taxon>
    </lineage>
</organism>
<feature type="transmembrane region" description="Helical" evidence="8">
    <location>
        <begin position="456"/>
        <end position="476"/>
    </location>
</feature>
<dbReference type="Pfam" id="PF13965">
    <property type="entry name" value="SID-1_RNA_chan"/>
    <property type="match status" value="1"/>
</dbReference>
<feature type="transmembrane region" description="Helical" evidence="8">
    <location>
        <begin position="604"/>
        <end position="626"/>
    </location>
</feature>
<feature type="transmembrane region" description="Helical" evidence="8">
    <location>
        <begin position="632"/>
        <end position="653"/>
    </location>
</feature>
<evidence type="ECO:0000256" key="6">
    <source>
        <dbReference type="ARBA" id="ARBA00023136"/>
    </source>
</evidence>
<comment type="subcellular location">
    <subcellularLocation>
        <location evidence="1">Membrane</location>
        <topology evidence="1">Multi-pass membrane protein</topology>
    </subcellularLocation>
</comment>
<feature type="transmembrane region" description="Helical" evidence="8">
    <location>
        <begin position="488"/>
        <end position="505"/>
    </location>
</feature>
<feature type="transmembrane region" description="Helical" evidence="8">
    <location>
        <begin position="719"/>
        <end position="738"/>
    </location>
</feature>
<evidence type="ECO:0000256" key="7">
    <source>
        <dbReference type="ARBA" id="ARBA00023180"/>
    </source>
</evidence>
<evidence type="ECO:0000313" key="10">
    <source>
        <dbReference type="EMBL" id="KAJ3643390.1"/>
    </source>
</evidence>
<feature type="transmembrane region" description="Helical" evidence="8">
    <location>
        <begin position="371"/>
        <end position="393"/>
    </location>
</feature>
<keyword evidence="11" id="KW-1185">Reference proteome</keyword>
<dbReference type="GO" id="GO:0005764">
    <property type="term" value="C:lysosome"/>
    <property type="evidence" value="ECO:0007669"/>
    <property type="project" value="TreeGrafter"/>
</dbReference>
<dbReference type="PANTHER" id="PTHR12185:SF14">
    <property type="entry name" value="CHOLESTEROL UPTAKE PROTEIN 1"/>
    <property type="match status" value="1"/>
</dbReference>
<evidence type="ECO:0000256" key="9">
    <source>
        <dbReference type="SAM" id="SignalP"/>
    </source>
</evidence>
<protein>
    <recommendedName>
        <fullName evidence="12">SID1 transmembrane family member 1</fullName>
    </recommendedName>
</protein>
<evidence type="ECO:0000313" key="11">
    <source>
        <dbReference type="Proteomes" id="UP001168821"/>
    </source>
</evidence>
<feature type="transmembrane region" description="Helical" evidence="8">
    <location>
        <begin position="665"/>
        <end position="686"/>
    </location>
</feature>
<evidence type="ECO:0000256" key="5">
    <source>
        <dbReference type="ARBA" id="ARBA00022989"/>
    </source>
</evidence>
<feature type="signal peptide" evidence="9">
    <location>
        <begin position="1"/>
        <end position="18"/>
    </location>
</feature>
<evidence type="ECO:0000256" key="4">
    <source>
        <dbReference type="ARBA" id="ARBA00022729"/>
    </source>
</evidence>
<dbReference type="GO" id="GO:0003725">
    <property type="term" value="F:double-stranded RNA binding"/>
    <property type="evidence" value="ECO:0007669"/>
    <property type="project" value="TreeGrafter"/>
</dbReference>
<evidence type="ECO:0008006" key="12">
    <source>
        <dbReference type="Google" id="ProtNLM"/>
    </source>
</evidence>
<evidence type="ECO:0000256" key="3">
    <source>
        <dbReference type="ARBA" id="ARBA00022692"/>
    </source>
</evidence>
<feature type="transmembrane region" description="Helical" evidence="8">
    <location>
        <begin position="286"/>
        <end position="314"/>
    </location>
</feature>
<dbReference type="GO" id="GO:0005886">
    <property type="term" value="C:plasma membrane"/>
    <property type="evidence" value="ECO:0007669"/>
    <property type="project" value="TreeGrafter"/>
</dbReference>
<dbReference type="InterPro" id="IPR025958">
    <property type="entry name" value="SID1_TM_fam"/>
</dbReference>
<evidence type="ECO:0000256" key="1">
    <source>
        <dbReference type="ARBA" id="ARBA00004141"/>
    </source>
</evidence>
<feature type="transmembrane region" description="Helical" evidence="8">
    <location>
        <begin position="425"/>
        <end position="444"/>
    </location>
</feature>
<keyword evidence="4 9" id="KW-0732">Signal</keyword>
<reference evidence="10" key="1">
    <citation type="journal article" date="2023" name="G3 (Bethesda)">
        <title>Whole genome assemblies of Zophobas morio and Tenebrio molitor.</title>
        <authorList>
            <person name="Kaur S."/>
            <person name="Stinson S.A."/>
            <person name="diCenzo G.C."/>
        </authorList>
    </citation>
    <scope>NUCLEOTIDE SEQUENCE</scope>
    <source>
        <strain evidence="10">QUZm001</strain>
    </source>
</reference>
<keyword evidence="6 8" id="KW-0472">Membrane</keyword>
<gene>
    <name evidence="10" type="ORF">Zmor_026103</name>
</gene>
<keyword evidence="5 8" id="KW-1133">Transmembrane helix</keyword>
<name>A0AA38HSZ0_9CUCU</name>
<comment type="similarity">
    <text evidence="2">Belongs to the SID1 family.</text>
</comment>
<dbReference type="Proteomes" id="UP001168821">
    <property type="component" value="Unassembled WGS sequence"/>
</dbReference>
<keyword evidence="3 8" id="KW-0812">Transmembrane</keyword>
<keyword evidence="7" id="KW-0325">Glycoprotein</keyword>
<dbReference type="EMBL" id="JALNTZ010000008">
    <property type="protein sequence ID" value="KAJ3643390.1"/>
    <property type="molecule type" value="Genomic_DNA"/>
</dbReference>
<feature type="transmembrane region" description="Helical" evidence="8">
    <location>
        <begin position="545"/>
        <end position="566"/>
    </location>
</feature>
<sequence length="753" mass="85383">MITANISFFMLITTSVFALTTGDLINVIVKEGIFSNRTDVTLNSTTRRLFVFTPQTPSSNPYNVHVWTNNSNMSKDHPVIVTVEQDPDVLEWSIPLTLESSNGKGFVLFNDTSRTLCNSKILSGEVNGTQNFTVSLSTFSPDNVNVSLKVVERTEFYLTKGKPHNISILAPGRPQYFLYKPDFIGDFGIEINIASSKNICFTAVVQKIKCPVYVSGQVLFEDGIRQTVVTKGTIRINSANFPDGFILIIAKENAENSCEEACPGVICENPPEVTIEIKNTIPENEYIFITLKVLGCIAGFSSVTILTCCFFSWWEKRQRPAYNIFNSTLFNGENHMDEETHRDTENSNNHDTTVASLCRSLERNKIKAHNYWVHVVNIAIFYGIPVVQLAAIYQGIVNKTGDEDSCYYNFGCANPGWFLSDFNHVQSNIGYITMGILFLVIVLYRRRVLPERETGIPVYYGTYYAMATALISEGILSACYHVCPTNTNFQFDVSFMYVMIILYLLKLYQNRHSDIAASAYSTFTVVGFIVFMAVIGIIVDEDQHRAFIVVPLVVVTYTTLCIYISLKIYYFDSVLTGLQQQWMRFRESYEPIQEILTPQKKGRFVITIIANLCNLAFLISGTLLYVNRTLDFGTFLLVLLMGNAVLYSIFYVVMKTLIHCEGISVQAVIYGVLGVALGVQSMILFLDKNTQMALSPAESRNYNQRCLQWFWNFYDKHDLWHFTSAGAIYFVFMFLLCLDDNIVLKERRHIPVF</sequence>
<accession>A0AA38HSZ0</accession>
<dbReference type="GO" id="GO:0051033">
    <property type="term" value="F:RNA transmembrane transporter activity"/>
    <property type="evidence" value="ECO:0007669"/>
    <property type="project" value="TreeGrafter"/>
</dbReference>
<evidence type="ECO:0000256" key="8">
    <source>
        <dbReference type="SAM" id="Phobius"/>
    </source>
</evidence>